<keyword evidence="2" id="KW-1185">Reference proteome</keyword>
<sequence length="145" mass="16819">MKTQSYEEIRVNYPEGRELIESSYLSSSGLDLGKLDQNKDCLMPQDQNPYDSPQVSSLSFDQVVNNIKRIERLYVIYSEILQYRWISTAEVALVRELATITSLPAEHRLMIYRILHMVDKNRVEVVETSSWSCSHQAITFLQCLV</sequence>
<reference evidence="1 2" key="1">
    <citation type="submission" date="2021-08" db="EMBL/GenBank/DDBJ databases">
        <title>Draft genome sequence of Spirulina subsalsa with high tolerance to salinity and hype-accumulation of phycocyanin.</title>
        <authorList>
            <person name="Pei H."/>
            <person name="Jiang L."/>
        </authorList>
    </citation>
    <scope>NUCLEOTIDE SEQUENCE [LARGE SCALE GENOMIC DNA]</scope>
    <source>
        <strain evidence="1 2">FACHB-351</strain>
    </source>
</reference>
<dbReference type="EMBL" id="JAIHOM010000149">
    <property type="protein sequence ID" value="MCW6038571.1"/>
    <property type="molecule type" value="Genomic_DNA"/>
</dbReference>
<evidence type="ECO:0000313" key="1">
    <source>
        <dbReference type="EMBL" id="MCW6038571.1"/>
    </source>
</evidence>
<dbReference type="RefSeq" id="WP_265266484.1">
    <property type="nucleotide sequence ID" value="NZ_JAIHOM010000149.1"/>
</dbReference>
<evidence type="ECO:0000313" key="2">
    <source>
        <dbReference type="Proteomes" id="UP001526426"/>
    </source>
</evidence>
<gene>
    <name evidence="1" type="ORF">K4A83_20170</name>
</gene>
<protein>
    <submittedName>
        <fullName evidence="1">Uncharacterized protein</fullName>
    </submittedName>
</protein>
<name>A0ABT3LAN8_9CYAN</name>
<comment type="caution">
    <text evidence="1">The sequence shown here is derived from an EMBL/GenBank/DDBJ whole genome shotgun (WGS) entry which is preliminary data.</text>
</comment>
<proteinExistence type="predicted"/>
<dbReference type="Proteomes" id="UP001526426">
    <property type="component" value="Unassembled WGS sequence"/>
</dbReference>
<organism evidence="1 2">
    <name type="scientific">Spirulina subsalsa FACHB-351</name>
    <dbReference type="NCBI Taxonomy" id="234711"/>
    <lineage>
        <taxon>Bacteria</taxon>
        <taxon>Bacillati</taxon>
        <taxon>Cyanobacteriota</taxon>
        <taxon>Cyanophyceae</taxon>
        <taxon>Spirulinales</taxon>
        <taxon>Spirulinaceae</taxon>
        <taxon>Spirulina</taxon>
    </lineage>
</organism>
<accession>A0ABT3LAN8</accession>